<dbReference type="GO" id="GO:0016671">
    <property type="term" value="F:oxidoreductase activity, acting on a sulfur group of donors, disulfide as acceptor"/>
    <property type="evidence" value="ECO:0007669"/>
    <property type="project" value="InterPro"/>
</dbReference>
<sequence length="270" mass="30011">MYLASALLFLTSAFSSFVAALPSQLPLDAKLGHRVEDSKVNVSLYVMSRCRDARLCEDLFEDVFKTDDILQKVNLNMNYIGSINKAEPLGVSCKHGPLECLGNAHQLCAYHHLPLDQFWAFVQCQNFPSSYPKDIGDPSFDRQCIETIGEQWWESGVGECIEGKLQHNDTASSSFNGDGDREEESVGLGKEGRRLLRKNIRHTEGSGVTKSCTIEIESTLVSAGKRTCEVDAGVWRGCDDGHTAADLARVIEAEWQNLKSKENAEHAFRH</sequence>
<keyword evidence="5" id="KW-0325">Glycoprotein</keyword>
<keyword evidence="4 6" id="KW-0732">Signal</keyword>
<dbReference type="KEGG" id="kne:92178525"/>
<comment type="caution">
    <text evidence="7">The sequence shown here is derived from an EMBL/GenBank/DDBJ whole genome shotgun (WGS) entry which is preliminary data.</text>
</comment>
<dbReference type="InterPro" id="IPR004911">
    <property type="entry name" value="Interferon-induced_GILT"/>
</dbReference>
<evidence type="ECO:0000256" key="2">
    <source>
        <dbReference type="ARBA" id="ARBA00005679"/>
    </source>
</evidence>
<evidence type="ECO:0000313" key="8">
    <source>
        <dbReference type="Proteomes" id="UP001388673"/>
    </source>
</evidence>
<evidence type="ECO:0000256" key="6">
    <source>
        <dbReference type="SAM" id="SignalP"/>
    </source>
</evidence>
<evidence type="ECO:0000256" key="4">
    <source>
        <dbReference type="ARBA" id="ARBA00022729"/>
    </source>
</evidence>
<feature type="chain" id="PRO_5043687868" evidence="6">
    <location>
        <begin position="21"/>
        <end position="270"/>
    </location>
</feature>
<evidence type="ECO:0000256" key="3">
    <source>
        <dbReference type="ARBA" id="ARBA00022525"/>
    </source>
</evidence>
<reference evidence="7 8" key="1">
    <citation type="journal article" date="2024" name="bioRxiv">
        <title>Comparative genomics of Cryptococcus and Kwoniella reveals pathogenesis evolution and contrasting karyotype dynamics via intercentromeric recombination or chromosome fusion.</title>
        <authorList>
            <person name="Coelho M.A."/>
            <person name="David-Palma M."/>
            <person name="Shea T."/>
            <person name="Bowers K."/>
            <person name="McGinley-Smith S."/>
            <person name="Mohammad A.W."/>
            <person name="Gnirke A."/>
            <person name="Yurkov A.M."/>
            <person name="Nowrousian M."/>
            <person name="Sun S."/>
            <person name="Cuomo C.A."/>
            <person name="Heitman J."/>
        </authorList>
    </citation>
    <scope>NUCLEOTIDE SEQUENCE [LARGE SCALE GENOMIC DNA]</scope>
    <source>
        <strain evidence="7 8">CBS 13917</strain>
    </source>
</reference>
<name>A0AAW0Z581_9TREE</name>
<gene>
    <name evidence="7" type="ORF">IAR55_001266</name>
</gene>
<evidence type="ECO:0000256" key="1">
    <source>
        <dbReference type="ARBA" id="ARBA00004613"/>
    </source>
</evidence>
<protein>
    <submittedName>
        <fullName evidence="7">Uncharacterized protein</fullName>
    </submittedName>
</protein>
<dbReference type="PANTHER" id="PTHR13234:SF8">
    <property type="entry name" value="GAMMA-INTERFERON-INDUCIBLE LYSOSOMAL THIOL REDUCTASE"/>
    <property type="match status" value="1"/>
</dbReference>
<organism evidence="7 8">
    <name type="scientific">Kwoniella newhampshirensis</name>
    <dbReference type="NCBI Taxonomy" id="1651941"/>
    <lineage>
        <taxon>Eukaryota</taxon>
        <taxon>Fungi</taxon>
        <taxon>Dikarya</taxon>
        <taxon>Basidiomycota</taxon>
        <taxon>Agaricomycotina</taxon>
        <taxon>Tremellomycetes</taxon>
        <taxon>Tremellales</taxon>
        <taxon>Cryptococcaceae</taxon>
        <taxon>Kwoniella</taxon>
    </lineage>
</organism>
<comment type="similarity">
    <text evidence="2">Belongs to the GILT family.</text>
</comment>
<keyword evidence="8" id="KW-1185">Reference proteome</keyword>
<feature type="signal peptide" evidence="6">
    <location>
        <begin position="1"/>
        <end position="20"/>
    </location>
</feature>
<dbReference type="GO" id="GO:0005576">
    <property type="term" value="C:extracellular region"/>
    <property type="evidence" value="ECO:0007669"/>
    <property type="project" value="UniProtKB-SubCell"/>
</dbReference>
<accession>A0AAW0Z581</accession>
<evidence type="ECO:0000313" key="7">
    <source>
        <dbReference type="EMBL" id="KAK8866115.1"/>
    </source>
</evidence>
<dbReference type="RefSeq" id="XP_066805594.1">
    <property type="nucleotide sequence ID" value="XM_066944393.1"/>
</dbReference>
<dbReference type="PANTHER" id="PTHR13234">
    <property type="entry name" value="GAMMA-INTERFERON INDUCIBLE LYSOSOMAL THIOL REDUCTASE GILT"/>
    <property type="match status" value="1"/>
</dbReference>
<proteinExistence type="inferred from homology"/>
<dbReference type="Pfam" id="PF03227">
    <property type="entry name" value="GILT"/>
    <property type="match status" value="1"/>
</dbReference>
<dbReference type="EMBL" id="JBCAWK010000002">
    <property type="protein sequence ID" value="KAK8866115.1"/>
    <property type="molecule type" value="Genomic_DNA"/>
</dbReference>
<keyword evidence="3" id="KW-0964">Secreted</keyword>
<dbReference type="Proteomes" id="UP001388673">
    <property type="component" value="Unassembled WGS sequence"/>
</dbReference>
<evidence type="ECO:0000256" key="5">
    <source>
        <dbReference type="ARBA" id="ARBA00023180"/>
    </source>
</evidence>
<comment type="subcellular location">
    <subcellularLocation>
        <location evidence="1">Secreted</location>
    </subcellularLocation>
</comment>
<dbReference type="GeneID" id="92178525"/>
<dbReference type="AlphaFoldDB" id="A0AAW0Z581"/>